<organism evidence="2 3">
    <name type="scientific">Hansschlegelia beijingensis</name>
    <dbReference type="NCBI Taxonomy" id="1133344"/>
    <lineage>
        <taxon>Bacteria</taxon>
        <taxon>Pseudomonadati</taxon>
        <taxon>Pseudomonadota</taxon>
        <taxon>Alphaproteobacteria</taxon>
        <taxon>Hyphomicrobiales</taxon>
        <taxon>Methylopilaceae</taxon>
        <taxon>Hansschlegelia</taxon>
    </lineage>
</organism>
<dbReference type="RefSeq" id="WP_183395854.1">
    <property type="nucleotide sequence ID" value="NZ_JACIDR010000004.1"/>
</dbReference>
<evidence type="ECO:0000313" key="3">
    <source>
        <dbReference type="Proteomes" id="UP000528964"/>
    </source>
</evidence>
<name>A0A7W6D846_9HYPH</name>
<comment type="caution">
    <text evidence="2">The sequence shown here is derived from an EMBL/GenBank/DDBJ whole genome shotgun (WGS) entry which is preliminary data.</text>
</comment>
<feature type="transmembrane region" description="Helical" evidence="1">
    <location>
        <begin position="25"/>
        <end position="42"/>
    </location>
</feature>
<keyword evidence="1" id="KW-1133">Transmembrane helix</keyword>
<keyword evidence="1" id="KW-0812">Transmembrane</keyword>
<keyword evidence="1" id="KW-0472">Membrane</keyword>
<proteinExistence type="predicted"/>
<keyword evidence="3" id="KW-1185">Reference proteome</keyword>
<reference evidence="2 3" key="1">
    <citation type="submission" date="2020-08" db="EMBL/GenBank/DDBJ databases">
        <title>Genomic Encyclopedia of Type Strains, Phase IV (KMG-IV): sequencing the most valuable type-strain genomes for metagenomic binning, comparative biology and taxonomic classification.</title>
        <authorList>
            <person name="Goeker M."/>
        </authorList>
    </citation>
    <scope>NUCLEOTIDE SEQUENCE [LARGE SCALE GENOMIC DNA]</scope>
    <source>
        <strain evidence="2 3">DSM 25481</strain>
    </source>
</reference>
<evidence type="ECO:0000313" key="2">
    <source>
        <dbReference type="EMBL" id="MBB3973994.1"/>
    </source>
</evidence>
<dbReference type="EMBL" id="JACIDR010000004">
    <property type="protein sequence ID" value="MBB3973994.1"/>
    <property type="molecule type" value="Genomic_DNA"/>
</dbReference>
<accession>A0A7W6D846</accession>
<dbReference type="Proteomes" id="UP000528964">
    <property type="component" value="Unassembled WGS sequence"/>
</dbReference>
<dbReference type="AlphaFoldDB" id="A0A7W6D846"/>
<protein>
    <submittedName>
        <fullName evidence="2">Uncharacterized protein</fullName>
    </submittedName>
</protein>
<gene>
    <name evidence="2" type="ORF">GGR24_002671</name>
</gene>
<sequence length="49" mass="5303">MPSNDGEPGEVPKPPARESALERKLWIATYVIIMVVLAAGAARRLMALL</sequence>
<evidence type="ECO:0000256" key="1">
    <source>
        <dbReference type="SAM" id="Phobius"/>
    </source>
</evidence>